<keyword evidence="1" id="KW-0067">ATP-binding</keyword>
<dbReference type="Proteomes" id="UP001589776">
    <property type="component" value="Unassembled WGS sequence"/>
</dbReference>
<sequence>MARTKVQVQVHQLKLPQDERTVFLGGAVVKKYRIPTNQPLHLRFGSARAEVQVAAVSRSSSLRLAPSLAAKLGIHNGLQLCLVYRPGTRTLHIGPLIGVMVPRVYRKRPDRLFGSITAFSRELTDACATYGAHVFFMIPEDIHGNANSVAGWTWNGGWVRRTFPVPDVVYNRLTSRKYENMPNVQQFMKDVKSRHGATVFNEKYLNKTEVFDALGQEESLRGLLPESHLLKNYQMLKSMSSRHSVLFLKPITGSLGKGIILLRKDAGGGYSVHYAGVTATRKQSFRSLPDAFKVLSGKLKAQRYQIQQGLQLISVGGRPVDFRALVQRDETGAWSITSIVGRIAGESHFVSNLARGGTLSTVPAALAKSNLGAGMRASVLAKLRRSALAIAQGIESKIDAHFAELGIDLAVDTKGKVWLLEVNSKPSKDDNTPLAASEEERKESKIRPSVKRIVKYCRHAAHL</sequence>
<evidence type="ECO:0000256" key="1">
    <source>
        <dbReference type="PROSITE-ProRule" id="PRU00409"/>
    </source>
</evidence>
<dbReference type="RefSeq" id="WP_377471432.1">
    <property type="nucleotide sequence ID" value="NZ_JBHLWN010000068.1"/>
</dbReference>
<dbReference type="SUPFAM" id="SSF56059">
    <property type="entry name" value="Glutathione synthetase ATP-binding domain-like"/>
    <property type="match status" value="1"/>
</dbReference>
<keyword evidence="1" id="KW-0547">Nucleotide-binding</keyword>
<proteinExistence type="predicted"/>
<reference evidence="3 4" key="1">
    <citation type="submission" date="2024-09" db="EMBL/GenBank/DDBJ databases">
        <authorList>
            <person name="Sun Q."/>
            <person name="Mori K."/>
        </authorList>
    </citation>
    <scope>NUCLEOTIDE SEQUENCE [LARGE SCALE GENOMIC DNA]</scope>
    <source>
        <strain evidence="3 4">CCM 7759</strain>
    </source>
</reference>
<keyword evidence="4" id="KW-1185">Reference proteome</keyword>
<dbReference type="PROSITE" id="PS50975">
    <property type="entry name" value="ATP_GRASP"/>
    <property type="match status" value="1"/>
</dbReference>
<dbReference type="Pfam" id="PF14398">
    <property type="entry name" value="ATPgrasp_YheCD"/>
    <property type="match status" value="1"/>
</dbReference>
<dbReference type="InterPro" id="IPR011761">
    <property type="entry name" value="ATP-grasp"/>
</dbReference>
<evidence type="ECO:0000313" key="4">
    <source>
        <dbReference type="Proteomes" id="UP001589776"/>
    </source>
</evidence>
<name>A0ABV6DN82_9BACL</name>
<accession>A0ABV6DN82</accession>
<comment type="caution">
    <text evidence="3">The sequence shown here is derived from an EMBL/GenBank/DDBJ whole genome shotgun (WGS) entry which is preliminary data.</text>
</comment>
<protein>
    <submittedName>
        <fullName evidence="3">YheC/YheD family protein</fullName>
    </submittedName>
</protein>
<evidence type="ECO:0000259" key="2">
    <source>
        <dbReference type="PROSITE" id="PS50975"/>
    </source>
</evidence>
<feature type="domain" description="ATP-grasp" evidence="2">
    <location>
        <begin position="208"/>
        <end position="455"/>
    </location>
</feature>
<dbReference type="EMBL" id="JBHLWN010000068">
    <property type="protein sequence ID" value="MFC0214094.1"/>
    <property type="molecule type" value="Genomic_DNA"/>
</dbReference>
<dbReference type="InterPro" id="IPR026838">
    <property type="entry name" value="YheC/D"/>
</dbReference>
<evidence type="ECO:0000313" key="3">
    <source>
        <dbReference type="EMBL" id="MFC0214094.1"/>
    </source>
</evidence>
<organism evidence="3 4">
    <name type="scientific">Paenibacillus chartarius</name>
    <dbReference type="NCBI Taxonomy" id="747481"/>
    <lineage>
        <taxon>Bacteria</taxon>
        <taxon>Bacillati</taxon>
        <taxon>Bacillota</taxon>
        <taxon>Bacilli</taxon>
        <taxon>Bacillales</taxon>
        <taxon>Paenibacillaceae</taxon>
        <taxon>Paenibacillus</taxon>
    </lineage>
</organism>
<gene>
    <name evidence="3" type="ORF">ACFFK0_16830</name>
</gene>
<dbReference type="Gene3D" id="3.30.470.20">
    <property type="entry name" value="ATP-grasp fold, B domain"/>
    <property type="match status" value="1"/>
</dbReference>